<dbReference type="EMBL" id="FNBP01000008">
    <property type="protein sequence ID" value="SDG51783.1"/>
    <property type="molecule type" value="Genomic_DNA"/>
</dbReference>
<gene>
    <name evidence="1" type="ORF">SAMN04489759_108135</name>
</gene>
<dbReference type="STRING" id="218672.SAMN04489759_108135"/>
<dbReference type="RefSeq" id="WP_093743347.1">
    <property type="nucleotide sequence ID" value="NZ_FNBP01000008.1"/>
</dbReference>
<dbReference type="OrthoDB" id="7687351at2"/>
<reference evidence="2" key="1">
    <citation type="submission" date="2016-10" db="EMBL/GenBank/DDBJ databases">
        <authorList>
            <person name="Varghese N."/>
            <person name="Submissions S."/>
        </authorList>
    </citation>
    <scope>NUCLEOTIDE SEQUENCE [LARGE SCALE GENOMIC DNA]</scope>
    <source>
        <strain evidence="2">DSM 16477</strain>
    </source>
</reference>
<dbReference type="SUPFAM" id="SSF52540">
    <property type="entry name" value="P-loop containing nucleoside triphosphate hydrolases"/>
    <property type="match status" value="1"/>
</dbReference>
<evidence type="ECO:0008006" key="3">
    <source>
        <dbReference type="Google" id="ProtNLM"/>
    </source>
</evidence>
<dbReference type="InterPro" id="IPR027417">
    <property type="entry name" value="P-loop_NTPase"/>
</dbReference>
<dbReference type="Gene3D" id="3.40.50.300">
    <property type="entry name" value="P-loop containing nucleotide triphosphate hydrolases"/>
    <property type="match status" value="1"/>
</dbReference>
<organism evidence="1 2">
    <name type="scientific">Sulfitobacter delicatus</name>
    <dbReference type="NCBI Taxonomy" id="218672"/>
    <lineage>
        <taxon>Bacteria</taxon>
        <taxon>Pseudomonadati</taxon>
        <taxon>Pseudomonadota</taxon>
        <taxon>Alphaproteobacteria</taxon>
        <taxon>Rhodobacterales</taxon>
        <taxon>Roseobacteraceae</taxon>
        <taxon>Sulfitobacter</taxon>
    </lineage>
</organism>
<dbReference type="Proteomes" id="UP000199399">
    <property type="component" value="Unassembled WGS sequence"/>
</dbReference>
<keyword evidence="2" id="KW-1185">Reference proteome</keyword>
<name>A0A1G7UW76_9RHOB</name>
<accession>A0A1G7UW76</accession>
<proteinExistence type="predicted"/>
<dbReference type="AlphaFoldDB" id="A0A1G7UW76"/>
<evidence type="ECO:0000313" key="2">
    <source>
        <dbReference type="Proteomes" id="UP000199399"/>
    </source>
</evidence>
<protein>
    <recommendedName>
        <fullName evidence="3">Sulfotransferase family protein</fullName>
    </recommendedName>
</protein>
<sequence>MLIFLSRELAFLATPKTGTTAVEMALKPHAEIVFARNRKHITAQRYMNRVRPFLTQTFSAAPEPLAVMRNPVDQIRSWYRYRSQPRLDGHRLSTKTLTFDQFALEVISDDPPPRAQIGSQFTFLTSDHGALLIQHLFAYERQLAFRDFLSDRLRQDINLKPKNVSPDVPAPLSLEVEAQLRATRADEFALYDRLMEADGYLVTPQE</sequence>
<evidence type="ECO:0000313" key="1">
    <source>
        <dbReference type="EMBL" id="SDG51783.1"/>
    </source>
</evidence>